<protein>
    <submittedName>
        <fullName evidence="1">Uncharacterized protein</fullName>
    </submittedName>
</protein>
<name>A0A5N5SXW7_9CRUS</name>
<evidence type="ECO:0000313" key="2">
    <source>
        <dbReference type="Proteomes" id="UP000326759"/>
    </source>
</evidence>
<gene>
    <name evidence="1" type="ORF">Anas_03122</name>
</gene>
<dbReference type="EMBL" id="SEYY01018721">
    <property type="protein sequence ID" value="KAB7499051.1"/>
    <property type="molecule type" value="Genomic_DNA"/>
</dbReference>
<comment type="caution">
    <text evidence="1">The sequence shown here is derived from an EMBL/GenBank/DDBJ whole genome shotgun (WGS) entry which is preliminary data.</text>
</comment>
<dbReference type="Proteomes" id="UP000326759">
    <property type="component" value="Unassembled WGS sequence"/>
</dbReference>
<dbReference type="OrthoDB" id="64893at2759"/>
<proteinExistence type="predicted"/>
<accession>A0A5N5SXW7</accession>
<dbReference type="AlphaFoldDB" id="A0A5N5SXW7"/>
<organism evidence="1 2">
    <name type="scientific">Armadillidium nasatum</name>
    <dbReference type="NCBI Taxonomy" id="96803"/>
    <lineage>
        <taxon>Eukaryota</taxon>
        <taxon>Metazoa</taxon>
        <taxon>Ecdysozoa</taxon>
        <taxon>Arthropoda</taxon>
        <taxon>Crustacea</taxon>
        <taxon>Multicrustacea</taxon>
        <taxon>Malacostraca</taxon>
        <taxon>Eumalacostraca</taxon>
        <taxon>Peracarida</taxon>
        <taxon>Isopoda</taxon>
        <taxon>Oniscidea</taxon>
        <taxon>Crinocheta</taxon>
        <taxon>Armadillidiidae</taxon>
        <taxon>Armadillidium</taxon>
    </lineage>
</organism>
<keyword evidence="2" id="KW-1185">Reference proteome</keyword>
<evidence type="ECO:0000313" key="1">
    <source>
        <dbReference type="EMBL" id="KAB7499051.1"/>
    </source>
</evidence>
<sequence>MIRALHITRHPLKMVGKDTHKFVIPKESKKVETFSWTVQLPEFMTCSQCVIQWTHDCVAVGEFAKLPDADIFCHQNCLKYPSYCPEERYKLKRPISAPINTSLRTENLLLKYYSSLKRHIDI</sequence>
<reference evidence="1 2" key="1">
    <citation type="journal article" date="2019" name="PLoS Biol.">
        <title>Sex chromosomes control vertical transmission of feminizing Wolbachia symbionts in an isopod.</title>
        <authorList>
            <person name="Becking T."/>
            <person name="Chebbi M.A."/>
            <person name="Giraud I."/>
            <person name="Moumen B."/>
            <person name="Laverre T."/>
            <person name="Caubet Y."/>
            <person name="Peccoud J."/>
            <person name="Gilbert C."/>
            <person name="Cordaux R."/>
        </authorList>
    </citation>
    <scope>NUCLEOTIDE SEQUENCE [LARGE SCALE GENOMIC DNA]</scope>
    <source>
        <strain evidence="1">ANa2</strain>
        <tissue evidence="1">Whole body excluding digestive tract and cuticle</tissue>
    </source>
</reference>